<sequence>MNCGGGSPRDYAAAVLGHRPLGDGSGLLAVRCGEIASSAEPGQFVLIRPGTGNDPFLGRPLAVVDAAGDVFKMIYRVVGRGTALLAAKRQGDPVTVRGPIGRGFFSARGEKPLPRKVILAGGSVGAAPLLFAARRLGMSRIERTVMGVAGKGWEGFAEWLKEAFPGVDLYSDDGTAGTKGTVLSGLPDTLPGDTELWACGPQGMLRAIAAKYPRDGGRILAALESRMACGMGGCLGCVIPTVSGNRRVCVDGPVFTAEEVKWNELSSC</sequence>
<evidence type="ECO:0000256" key="5">
    <source>
        <dbReference type="ARBA" id="ARBA00022723"/>
    </source>
</evidence>
<feature type="domain" description="FAD-binding FR-type" evidence="13">
    <location>
        <begin position="8"/>
        <end position="106"/>
    </location>
</feature>
<evidence type="ECO:0000256" key="4">
    <source>
        <dbReference type="ARBA" id="ARBA00022714"/>
    </source>
</evidence>
<dbReference type="InterPro" id="IPR012165">
    <property type="entry name" value="Cyt_c3_hydrogenase_gsu"/>
</dbReference>
<dbReference type="Gene3D" id="2.10.240.10">
    <property type="entry name" value="Dihydroorotate dehydrogenase, electron transfer subunit"/>
    <property type="match status" value="1"/>
</dbReference>
<reference evidence="14 15" key="1">
    <citation type="submission" date="2019-03" db="EMBL/GenBank/DDBJ databases">
        <title>Genomic Encyclopedia of Type Strains, Phase IV (KMG-IV): sequencing the most valuable type-strain genomes for metagenomic binning, comparative biology and taxonomic classification.</title>
        <authorList>
            <person name="Goeker M."/>
        </authorList>
    </citation>
    <scope>NUCLEOTIDE SEQUENCE [LARGE SCALE GENOMIC DNA]</scope>
    <source>
        <strain evidence="14 15">DSM 25964</strain>
    </source>
</reference>
<feature type="binding site" evidence="12">
    <location>
        <position position="249"/>
    </location>
    <ligand>
        <name>[2Fe-2S] cluster</name>
        <dbReference type="ChEBI" id="CHEBI:190135"/>
    </ligand>
</feature>
<name>A0A4R8MLH9_9BACT</name>
<dbReference type="EMBL" id="SORI01000001">
    <property type="protein sequence ID" value="TDY64936.1"/>
    <property type="molecule type" value="Genomic_DNA"/>
</dbReference>
<dbReference type="InterPro" id="IPR050353">
    <property type="entry name" value="PyrK_electron_transfer"/>
</dbReference>
<keyword evidence="9 12" id="KW-0411">Iron-sulfur</keyword>
<protein>
    <submittedName>
        <fullName evidence="14">Dihydroorotate dehydrogenase electron transfer subunit</fullName>
    </submittedName>
</protein>
<evidence type="ECO:0000256" key="9">
    <source>
        <dbReference type="ARBA" id="ARBA00023014"/>
    </source>
</evidence>
<keyword evidence="4 12" id="KW-0001">2Fe-2S</keyword>
<keyword evidence="15" id="KW-1185">Reference proteome</keyword>
<comment type="cofactor">
    <cofactor evidence="11">
        <name>FAD</name>
        <dbReference type="ChEBI" id="CHEBI:57692"/>
    </cofactor>
    <text evidence="11">Binds 1 FAD per subunit.</text>
</comment>
<proteinExistence type="inferred from homology"/>
<keyword evidence="3 11" id="KW-0285">Flavoprotein</keyword>
<dbReference type="GO" id="GO:0051537">
    <property type="term" value="F:2 iron, 2 sulfur cluster binding"/>
    <property type="evidence" value="ECO:0007669"/>
    <property type="project" value="UniProtKB-KW"/>
</dbReference>
<dbReference type="InterPro" id="IPR037117">
    <property type="entry name" value="Dihydroorotate_DH_ele_sf"/>
</dbReference>
<organism evidence="14 15">
    <name type="scientific">Aminivibrio pyruvatiphilus</name>
    <dbReference type="NCBI Taxonomy" id="1005740"/>
    <lineage>
        <taxon>Bacteria</taxon>
        <taxon>Thermotogati</taxon>
        <taxon>Synergistota</taxon>
        <taxon>Synergistia</taxon>
        <taxon>Synergistales</taxon>
        <taxon>Aminobacteriaceae</taxon>
        <taxon>Aminivibrio</taxon>
    </lineage>
</organism>
<feature type="binding site" evidence="11">
    <location>
        <begin position="81"/>
        <end position="82"/>
    </location>
    <ligand>
        <name>FAD</name>
        <dbReference type="ChEBI" id="CHEBI:57692"/>
    </ligand>
</feature>
<dbReference type="Pfam" id="PF10418">
    <property type="entry name" value="DHODB_Fe-S_bind"/>
    <property type="match status" value="1"/>
</dbReference>
<evidence type="ECO:0000256" key="3">
    <source>
        <dbReference type="ARBA" id="ARBA00022630"/>
    </source>
</evidence>
<evidence type="ECO:0000256" key="1">
    <source>
        <dbReference type="ARBA" id="ARBA00006422"/>
    </source>
</evidence>
<dbReference type="GO" id="GO:0050660">
    <property type="term" value="F:flavin adenine dinucleotide binding"/>
    <property type="evidence" value="ECO:0007669"/>
    <property type="project" value="InterPro"/>
</dbReference>
<evidence type="ECO:0000313" key="15">
    <source>
        <dbReference type="Proteomes" id="UP000295066"/>
    </source>
</evidence>
<keyword evidence="2" id="KW-0813">Transport</keyword>
<keyword evidence="7" id="KW-0249">Electron transport</keyword>
<dbReference type="GO" id="GO:0016491">
    <property type="term" value="F:oxidoreductase activity"/>
    <property type="evidence" value="ECO:0007669"/>
    <property type="project" value="InterPro"/>
</dbReference>
<dbReference type="OrthoDB" id="9789468at2"/>
<dbReference type="InterPro" id="IPR017938">
    <property type="entry name" value="Riboflavin_synthase-like_b-brl"/>
</dbReference>
<keyword evidence="6 11" id="KW-0274">FAD</keyword>
<dbReference type="AlphaFoldDB" id="A0A4R8MLH9"/>
<evidence type="ECO:0000256" key="8">
    <source>
        <dbReference type="ARBA" id="ARBA00023004"/>
    </source>
</evidence>
<dbReference type="PANTHER" id="PTHR43513:SF3">
    <property type="entry name" value="DIHYDROOROTATE DEHYDROGENASE B (NAD(+)), ELECTRON TRANSFER SUBUNIT-RELATED"/>
    <property type="match status" value="1"/>
</dbReference>
<dbReference type="Gene3D" id="3.40.50.80">
    <property type="entry name" value="Nucleotide-binding domain of ferredoxin-NADP reductase (FNR) module"/>
    <property type="match status" value="1"/>
</dbReference>
<dbReference type="Gene3D" id="2.40.30.10">
    <property type="entry name" value="Translation factors"/>
    <property type="match status" value="1"/>
</dbReference>
<comment type="cofactor">
    <cofactor evidence="10">
        <name>[2Fe-2S] cluster</name>
        <dbReference type="ChEBI" id="CHEBI:190135"/>
    </cofactor>
</comment>
<keyword evidence="5 12" id="KW-0479">Metal-binding</keyword>
<dbReference type="GO" id="GO:0046872">
    <property type="term" value="F:metal ion binding"/>
    <property type="evidence" value="ECO:0007669"/>
    <property type="project" value="UniProtKB-KW"/>
</dbReference>
<feature type="binding site" evidence="12">
    <location>
        <position position="234"/>
    </location>
    <ligand>
        <name>[2Fe-2S] cluster</name>
        <dbReference type="ChEBI" id="CHEBI:190135"/>
    </ligand>
</feature>
<gene>
    <name evidence="14" type="ORF">C8D99_10182</name>
</gene>
<dbReference type="GO" id="GO:0006221">
    <property type="term" value="P:pyrimidine nucleotide biosynthetic process"/>
    <property type="evidence" value="ECO:0007669"/>
    <property type="project" value="InterPro"/>
</dbReference>
<evidence type="ECO:0000259" key="13">
    <source>
        <dbReference type="PROSITE" id="PS51384"/>
    </source>
</evidence>
<evidence type="ECO:0000256" key="10">
    <source>
        <dbReference type="ARBA" id="ARBA00034078"/>
    </source>
</evidence>
<dbReference type="SUPFAM" id="SSF52343">
    <property type="entry name" value="Ferredoxin reductase-like, C-terminal NADP-linked domain"/>
    <property type="match status" value="1"/>
</dbReference>
<dbReference type="PROSITE" id="PS51384">
    <property type="entry name" value="FAD_FR"/>
    <property type="match status" value="1"/>
</dbReference>
<evidence type="ECO:0000256" key="6">
    <source>
        <dbReference type="ARBA" id="ARBA00022827"/>
    </source>
</evidence>
<dbReference type="RefSeq" id="WP_133955209.1">
    <property type="nucleotide sequence ID" value="NZ_SORI01000001.1"/>
</dbReference>
<comment type="similarity">
    <text evidence="1">Belongs to the PyrK family.</text>
</comment>
<dbReference type="Proteomes" id="UP000295066">
    <property type="component" value="Unassembled WGS sequence"/>
</dbReference>
<dbReference type="PANTHER" id="PTHR43513">
    <property type="entry name" value="DIHYDROOROTATE DEHYDROGENASE B (NAD(+)), ELECTRON TRANSFER SUBUNIT"/>
    <property type="match status" value="1"/>
</dbReference>
<evidence type="ECO:0000256" key="7">
    <source>
        <dbReference type="ARBA" id="ARBA00022982"/>
    </source>
</evidence>
<evidence type="ECO:0000256" key="2">
    <source>
        <dbReference type="ARBA" id="ARBA00022448"/>
    </source>
</evidence>
<dbReference type="InterPro" id="IPR017927">
    <property type="entry name" value="FAD-bd_FR_type"/>
</dbReference>
<evidence type="ECO:0000256" key="11">
    <source>
        <dbReference type="PIRSR" id="PIRSR006816-1"/>
    </source>
</evidence>
<comment type="cofactor">
    <cofactor evidence="12">
        <name>[2Fe-2S] cluster</name>
        <dbReference type="ChEBI" id="CHEBI:190135"/>
    </cofactor>
    <text evidence="12">Binds 1 [2Fe-2S] cluster per subunit.</text>
</comment>
<evidence type="ECO:0000313" key="14">
    <source>
        <dbReference type="EMBL" id="TDY64936.1"/>
    </source>
</evidence>
<evidence type="ECO:0000256" key="12">
    <source>
        <dbReference type="PIRSR" id="PIRSR006816-2"/>
    </source>
</evidence>
<dbReference type="InterPro" id="IPR019480">
    <property type="entry name" value="Dihydroorotate_DH_Fe-S-bd"/>
</dbReference>
<accession>A0A4R8MLH9</accession>
<keyword evidence="8 12" id="KW-0408">Iron</keyword>
<dbReference type="PIRSF" id="PIRSF006816">
    <property type="entry name" value="Cyc3_hyd_g"/>
    <property type="match status" value="1"/>
</dbReference>
<comment type="caution">
    <text evidence="14">The sequence shown here is derived from an EMBL/GenBank/DDBJ whole genome shotgun (WGS) entry which is preliminary data.</text>
</comment>
<feature type="binding site" evidence="11">
    <location>
        <begin position="74"/>
        <end position="76"/>
    </location>
    <ligand>
        <name>FAD</name>
        <dbReference type="ChEBI" id="CHEBI:57692"/>
    </ligand>
</feature>
<dbReference type="InterPro" id="IPR039261">
    <property type="entry name" value="FNR_nucleotide-bd"/>
</dbReference>
<feature type="binding site" evidence="12">
    <location>
        <position position="229"/>
    </location>
    <ligand>
        <name>[2Fe-2S] cluster</name>
        <dbReference type="ChEBI" id="CHEBI:190135"/>
    </ligand>
</feature>
<feature type="binding site" evidence="12">
    <location>
        <position position="237"/>
    </location>
    <ligand>
        <name>[2Fe-2S] cluster</name>
        <dbReference type="ChEBI" id="CHEBI:190135"/>
    </ligand>
</feature>
<dbReference type="SUPFAM" id="SSF63380">
    <property type="entry name" value="Riboflavin synthase domain-like"/>
    <property type="match status" value="1"/>
</dbReference>